<name>A0A0E9QKK2_ANGAN</name>
<dbReference type="AlphaFoldDB" id="A0A0E9QKK2"/>
<proteinExistence type="predicted"/>
<sequence>MSCKDSKPRQSKLQAKSEQWEYSIVHFPPPPERVF</sequence>
<reference evidence="1" key="1">
    <citation type="submission" date="2014-11" db="EMBL/GenBank/DDBJ databases">
        <authorList>
            <person name="Amaro Gonzalez C."/>
        </authorList>
    </citation>
    <scope>NUCLEOTIDE SEQUENCE</scope>
</reference>
<organism evidence="1">
    <name type="scientific">Anguilla anguilla</name>
    <name type="common">European freshwater eel</name>
    <name type="synonym">Muraena anguilla</name>
    <dbReference type="NCBI Taxonomy" id="7936"/>
    <lineage>
        <taxon>Eukaryota</taxon>
        <taxon>Metazoa</taxon>
        <taxon>Chordata</taxon>
        <taxon>Craniata</taxon>
        <taxon>Vertebrata</taxon>
        <taxon>Euteleostomi</taxon>
        <taxon>Actinopterygii</taxon>
        <taxon>Neopterygii</taxon>
        <taxon>Teleostei</taxon>
        <taxon>Anguilliformes</taxon>
        <taxon>Anguillidae</taxon>
        <taxon>Anguilla</taxon>
    </lineage>
</organism>
<evidence type="ECO:0000313" key="1">
    <source>
        <dbReference type="EMBL" id="JAH17042.1"/>
    </source>
</evidence>
<protein>
    <submittedName>
        <fullName evidence="1">Uncharacterized protein</fullName>
    </submittedName>
</protein>
<accession>A0A0E9QKK2</accession>
<dbReference type="EMBL" id="GBXM01091535">
    <property type="protein sequence ID" value="JAH17042.1"/>
    <property type="molecule type" value="Transcribed_RNA"/>
</dbReference>
<reference evidence="1" key="2">
    <citation type="journal article" date="2015" name="Fish Shellfish Immunol.">
        <title>Early steps in the European eel (Anguilla anguilla)-Vibrio vulnificus interaction in the gills: Role of the RtxA13 toxin.</title>
        <authorList>
            <person name="Callol A."/>
            <person name="Pajuelo D."/>
            <person name="Ebbesson L."/>
            <person name="Teles M."/>
            <person name="MacKenzie S."/>
            <person name="Amaro C."/>
        </authorList>
    </citation>
    <scope>NUCLEOTIDE SEQUENCE</scope>
</reference>